<dbReference type="Pfam" id="PF13649">
    <property type="entry name" value="Methyltransf_25"/>
    <property type="match status" value="1"/>
</dbReference>
<dbReference type="SUPFAM" id="SSF53335">
    <property type="entry name" value="S-adenosyl-L-methionine-dependent methyltransferases"/>
    <property type="match status" value="1"/>
</dbReference>
<dbReference type="Proteomes" id="UP000000739">
    <property type="component" value="Chromosome"/>
</dbReference>
<dbReference type="InterPro" id="IPR029063">
    <property type="entry name" value="SAM-dependent_MTases_sf"/>
</dbReference>
<evidence type="ECO:0000313" key="3">
    <source>
        <dbReference type="Proteomes" id="UP000000739"/>
    </source>
</evidence>
<evidence type="ECO:0000259" key="1">
    <source>
        <dbReference type="Pfam" id="PF13649"/>
    </source>
</evidence>
<name>B8FFD7_DESAL</name>
<sequence>MERITENLVRCPSCKGGYCSVNRDEKDFFTCKVCGERYPIRDGFVDLVPELHLSKTAAQFFMESPAIVNIYESRLWRKSMAAAMILGISFNKEAKLISGAANIANADSVLDLACGPGIYTRAFARTMGKGRVVGLDLSAPMLRWGAARAKKQGLDNVVYVRASALDLPFEDESFEVVNCCGALHLFPDPDKALEEVGRVLAPGGCFTVAAVRRGRGLLGAIREKYTRSMGFRGFTSDALSQTLERKGFSGIHCHHDARRWIIMSAVKQ</sequence>
<dbReference type="eggNOG" id="COG2226">
    <property type="taxonomic scope" value="Bacteria"/>
</dbReference>
<dbReference type="GO" id="GO:0008168">
    <property type="term" value="F:methyltransferase activity"/>
    <property type="evidence" value="ECO:0007669"/>
    <property type="project" value="UniProtKB-KW"/>
</dbReference>
<dbReference type="eggNOG" id="COG2835">
    <property type="taxonomic scope" value="Bacteria"/>
</dbReference>
<keyword evidence="3" id="KW-1185">Reference proteome</keyword>
<keyword evidence="2" id="KW-0489">Methyltransferase</keyword>
<reference evidence="2 3" key="1">
    <citation type="journal article" date="2012" name="Environ. Microbiol.">
        <title>The genome sequence of Desulfatibacillum alkenivorans AK-01: a blueprint for anaerobic alkane oxidation.</title>
        <authorList>
            <person name="Callaghan A.V."/>
            <person name="Morris B.E."/>
            <person name="Pereira I.A."/>
            <person name="McInerney M.J."/>
            <person name="Austin R.N."/>
            <person name="Groves J.T."/>
            <person name="Kukor J.J."/>
            <person name="Suflita J.M."/>
            <person name="Young L.Y."/>
            <person name="Zylstra G.J."/>
            <person name="Wawrik B."/>
        </authorList>
    </citation>
    <scope>NUCLEOTIDE SEQUENCE [LARGE SCALE GENOMIC DNA]</scope>
    <source>
        <strain evidence="2 3">AK-01</strain>
    </source>
</reference>
<dbReference type="GO" id="GO:0032259">
    <property type="term" value="P:methylation"/>
    <property type="evidence" value="ECO:0007669"/>
    <property type="project" value="UniProtKB-KW"/>
</dbReference>
<proteinExistence type="predicted"/>
<dbReference type="EMBL" id="CP001322">
    <property type="protein sequence ID" value="ACL04197.1"/>
    <property type="molecule type" value="Genomic_DNA"/>
</dbReference>
<dbReference type="PANTHER" id="PTHR43591">
    <property type="entry name" value="METHYLTRANSFERASE"/>
    <property type="match status" value="1"/>
</dbReference>
<dbReference type="SUPFAM" id="SSF158997">
    <property type="entry name" value="Trm112p-like"/>
    <property type="match status" value="1"/>
</dbReference>
<dbReference type="AlphaFoldDB" id="B8FFD7"/>
<keyword evidence="2" id="KW-0808">Transferase</keyword>
<dbReference type="RefSeq" id="WP_015947271.1">
    <property type="nucleotide sequence ID" value="NC_011768.1"/>
</dbReference>
<dbReference type="CDD" id="cd02440">
    <property type="entry name" value="AdoMet_MTases"/>
    <property type="match status" value="1"/>
</dbReference>
<dbReference type="Gene3D" id="3.40.50.150">
    <property type="entry name" value="Vaccinia Virus protein VP39"/>
    <property type="match status" value="1"/>
</dbReference>
<accession>B8FFD7</accession>
<dbReference type="InterPro" id="IPR041698">
    <property type="entry name" value="Methyltransf_25"/>
</dbReference>
<evidence type="ECO:0000313" key="2">
    <source>
        <dbReference type="EMBL" id="ACL04197.1"/>
    </source>
</evidence>
<gene>
    <name evidence="2" type="ordered locus">Dalk_2504</name>
</gene>
<organism evidence="2 3">
    <name type="scientific">Desulfatibacillum aliphaticivorans</name>
    <dbReference type="NCBI Taxonomy" id="218208"/>
    <lineage>
        <taxon>Bacteria</taxon>
        <taxon>Pseudomonadati</taxon>
        <taxon>Thermodesulfobacteriota</taxon>
        <taxon>Desulfobacteria</taxon>
        <taxon>Desulfobacterales</taxon>
        <taxon>Desulfatibacillaceae</taxon>
        <taxon>Desulfatibacillum</taxon>
    </lineage>
</organism>
<protein>
    <submittedName>
        <fullName evidence="2">Methyltransferase type 11</fullName>
    </submittedName>
</protein>
<dbReference type="KEGG" id="dal:Dalk_2504"/>
<feature type="domain" description="Methyltransferase" evidence="1">
    <location>
        <begin position="109"/>
        <end position="204"/>
    </location>
</feature>
<dbReference type="HOGENOM" id="CLU_037990_11_1_7"/>